<organism evidence="2 3">
    <name type="scientific">Humicola insolens</name>
    <name type="common">Soft-rot fungus</name>
    <dbReference type="NCBI Taxonomy" id="85995"/>
    <lineage>
        <taxon>Eukaryota</taxon>
        <taxon>Fungi</taxon>
        <taxon>Dikarya</taxon>
        <taxon>Ascomycota</taxon>
        <taxon>Pezizomycotina</taxon>
        <taxon>Sordariomycetes</taxon>
        <taxon>Sordariomycetidae</taxon>
        <taxon>Sordariales</taxon>
        <taxon>Chaetomiaceae</taxon>
        <taxon>Mycothermus</taxon>
    </lineage>
</organism>
<dbReference type="Proteomes" id="UP001583172">
    <property type="component" value="Unassembled WGS sequence"/>
</dbReference>
<accession>A0ABR3V4Z8</accession>
<keyword evidence="3" id="KW-1185">Reference proteome</keyword>
<sequence length="153" mass="17088">MALLAASASQSPPRISSSLTHQQHSNLLSTLYPLLNTALQFQRLLSSTAFHLVIHAYYTAATLATLSAWASWSVAWHALLTTRLVAAQAWLLARRLAWAAWDSKRSRRARKRLEHEMFVLLLGPGGNTLLLMLFWPGWLMLGVLGWGVWLLTG</sequence>
<name>A0ABR3V4Z8_HUMIN</name>
<gene>
    <name evidence="2" type="ORF">VTJ49DRAFT_5250</name>
</gene>
<reference evidence="2 3" key="1">
    <citation type="journal article" date="2024" name="Commun. Biol.">
        <title>Comparative genomic analysis of thermophilic fungi reveals convergent evolutionary adaptations and gene losses.</title>
        <authorList>
            <person name="Steindorff A.S."/>
            <person name="Aguilar-Pontes M.V."/>
            <person name="Robinson A.J."/>
            <person name="Andreopoulos B."/>
            <person name="LaButti K."/>
            <person name="Kuo A."/>
            <person name="Mondo S."/>
            <person name="Riley R."/>
            <person name="Otillar R."/>
            <person name="Haridas S."/>
            <person name="Lipzen A."/>
            <person name="Grimwood J."/>
            <person name="Schmutz J."/>
            <person name="Clum A."/>
            <person name="Reid I.D."/>
            <person name="Moisan M.C."/>
            <person name="Butler G."/>
            <person name="Nguyen T.T.M."/>
            <person name="Dewar K."/>
            <person name="Conant G."/>
            <person name="Drula E."/>
            <person name="Henrissat B."/>
            <person name="Hansel C."/>
            <person name="Singer S."/>
            <person name="Hutchinson M.I."/>
            <person name="de Vries R.P."/>
            <person name="Natvig D.O."/>
            <person name="Powell A.J."/>
            <person name="Tsang A."/>
            <person name="Grigoriev I.V."/>
        </authorList>
    </citation>
    <scope>NUCLEOTIDE SEQUENCE [LARGE SCALE GENOMIC DNA]</scope>
    <source>
        <strain evidence="2 3">CBS 620.91</strain>
    </source>
</reference>
<keyword evidence="1" id="KW-0812">Transmembrane</keyword>
<dbReference type="EMBL" id="JAZGSY010000423">
    <property type="protein sequence ID" value="KAL1836358.1"/>
    <property type="molecule type" value="Genomic_DNA"/>
</dbReference>
<evidence type="ECO:0000313" key="2">
    <source>
        <dbReference type="EMBL" id="KAL1836358.1"/>
    </source>
</evidence>
<feature type="transmembrane region" description="Helical" evidence="1">
    <location>
        <begin position="118"/>
        <end position="151"/>
    </location>
</feature>
<keyword evidence="1" id="KW-1133">Transmembrane helix</keyword>
<protein>
    <submittedName>
        <fullName evidence="2">Uncharacterized protein</fullName>
    </submittedName>
</protein>
<evidence type="ECO:0000313" key="3">
    <source>
        <dbReference type="Proteomes" id="UP001583172"/>
    </source>
</evidence>
<evidence type="ECO:0000256" key="1">
    <source>
        <dbReference type="SAM" id="Phobius"/>
    </source>
</evidence>
<comment type="caution">
    <text evidence="2">The sequence shown here is derived from an EMBL/GenBank/DDBJ whole genome shotgun (WGS) entry which is preliminary data.</text>
</comment>
<feature type="transmembrane region" description="Helical" evidence="1">
    <location>
        <begin position="49"/>
        <end position="70"/>
    </location>
</feature>
<proteinExistence type="predicted"/>
<keyword evidence="1" id="KW-0472">Membrane</keyword>